<dbReference type="RefSeq" id="WP_035925704.1">
    <property type="nucleotide sequence ID" value="NZ_JFHC01000015.1"/>
</dbReference>
<evidence type="ECO:0000313" key="8">
    <source>
        <dbReference type="EMBL" id="KDR42592.1"/>
    </source>
</evidence>
<name>A0A069PQ90_9BURK</name>
<dbReference type="PANTHER" id="PTHR42788:SF13">
    <property type="entry name" value="ALIPHATIC SULFONATES IMPORT ATP-BINDING PROTEIN SSUB"/>
    <property type="match status" value="1"/>
</dbReference>
<keyword evidence="4" id="KW-0472">Membrane</keyword>
<dbReference type="Gene3D" id="3.40.50.300">
    <property type="entry name" value="P-loop containing nucleotide triphosphate hydrolases"/>
    <property type="match status" value="1"/>
</dbReference>
<dbReference type="GO" id="GO:0016887">
    <property type="term" value="F:ATP hydrolysis activity"/>
    <property type="evidence" value="ECO:0007669"/>
    <property type="project" value="InterPro"/>
</dbReference>
<dbReference type="PROSITE" id="PS00211">
    <property type="entry name" value="ABC_TRANSPORTER_1"/>
    <property type="match status" value="1"/>
</dbReference>
<dbReference type="SMART" id="SM00382">
    <property type="entry name" value="AAA"/>
    <property type="match status" value="1"/>
</dbReference>
<organism evidence="8 9">
    <name type="scientific">Caballeronia glathei</name>
    <dbReference type="NCBI Taxonomy" id="60547"/>
    <lineage>
        <taxon>Bacteria</taxon>
        <taxon>Pseudomonadati</taxon>
        <taxon>Pseudomonadota</taxon>
        <taxon>Betaproteobacteria</taxon>
        <taxon>Burkholderiales</taxon>
        <taxon>Burkholderiaceae</taxon>
        <taxon>Caballeronia</taxon>
    </lineage>
</organism>
<dbReference type="InterPro" id="IPR027417">
    <property type="entry name" value="P-loop_NTPase"/>
</dbReference>
<evidence type="ECO:0000256" key="2">
    <source>
        <dbReference type="ARBA" id="ARBA00022448"/>
    </source>
</evidence>
<proteinExistence type="inferred from homology"/>
<dbReference type="Proteomes" id="UP000027466">
    <property type="component" value="Unassembled WGS sequence"/>
</dbReference>
<feature type="domain" description="ABC transporter" evidence="7">
    <location>
        <begin position="20"/>
        <end position="249"/>
    </location>
</feature>
<keyword evidence="4" id="KW-0997">Cell inner membrane</keyword>
<keyword evidence="3" id="KW-1003">Cell membrane</keyword>
<dbReference type="STRING" id="60547.GCA_000751215_00642"/>
<gene>
    <name evidence="8" type="ORF">BG61_08430</name>
</gene>
<evidence type="ECO:0000256" key="3">
    <source>
        <dbReference type="ARBA" id="ARBA00022475"/>
    </source>
</evidence>
<dbReference type="AlphaFoldDB" id="A0A069PQ90"/>
<dbReference type="EMBL" id="JFHC01000015">
    <property type="protein sequence ID" value="KDR42592.1"/>
    <property type="molecule type" value="Genomic_DNA"/>
</dbReference>
<dbReference type="PROSITE" id="PS50893">
    <property type="entry name" value="ABC_TRANSPORTER_2"/>
    <property type="match status" value="1"/>
</dbReference>
<sequence>MNAILTPAMLAKPPFVRNAVEVTHVSKHFGKLAVLEDISLTAPSGSVLAIVGASGCGKSTLLNIIAGLARADQGEVRIDGVASEPSLDTRVISYMFQEDRLLPWRTIVANTEFGLEAGSLSAAARRERALAALKMTGLEGFESAYPHELSGGMRSRVALARSLVVKPYILLMDEPFSKLDPQMRSQMHEELLRIREQLKMTVVFVTHDVEEAIVLADKIVVLRPRPGRVRESLVIDLPRPRDPLAAEVAETVRRVRALI</sequence>
<dbReference type="SUPFAM" id="SSF52540">
    <property type="entry name" value="P-loop containing nucleoside triphosphate hydrolases"/>
    <property type="match status" value="1"/>
</dbReference>
<protein>
    <submittedName>
        <fullName evidence="8">Nitrate ABC transporter ATPase</fullName>
    </submittedName>
</protein>
<keyword evidence="9" id="KW-1185">Reference proteome</keyword>
<dbReference type="Pfam" id="PF00005">
    <property type="entry name" value="ABC_tran"/>
    <property type="match status" value="1"/>
</dbReference>
<comment type="similarity">
    <text evidence="1">Belongs to the ABC transporter superfamily.</text>
</comment>
<dbReference type="InterPro" id="IPR003593">
    <property type="entry name" value="AAA+_ATPase"/>
</dbReference>
<dbReference type="PANTHER" id="PTHR42788">
    <property type="entry name" value="TAURINE IMPORT ATP-BINDING PROTEIN-RELATED"/>
    <property type="match status" value="1"/>
</dbReference>
<evidence type="ECO:0000256" key="4">
    <source>
        <dbReference type="ARBA" id="ARBA00022519"/>
    </source>
</evidence>
<dbReference type="InterPro" id="IPR050166">
    <property type="entry name" value="ABC_transporter_ATP-bind"/>
</dbReference>
<accession>A0A069PQ90</accession>
<evidence type="ECO:0000259" key="7">
    <source>
        <dbReference type="PROSITE" id="PS50893"/>
    </source>
</evidence>
<reference evidence="8 9" key="1">
    <citation type="submission" date="2014-03" db="EMBL/GenBank/DDBJ databases">
        <title>Draft Genome Sequences of Four Burkholderia Strains.</title>
        <authorList>
            <person name="Liu X.Y."/>
            <person name="Li C.X."/>
            <person name="Xu J.H."/>
        </authorList>
    </citation>
    <scope>NUCLEOTIDE SEQUENCE [LARGE SCALE GENOMIC DNA]</scope>
    <source>
        <strain evidence="8 9">DSM 50014</strain>
    </source>
</reference>
<keyword evidence="2" id="KW-0813">Transport</keyword>
<dbReference type="GO" id="GO:0005524">
    <property type="term" value="F:ATP binding"/>
    <property type="evidence" value="ECO:0007669"/>
    <property type="project" value="UniProtKB-KW"/>
</dbReference>
<keyword evidence="5" id="KW-0547">Nucleotide-binding</keyword>
<evidence type="ECO:0000256" key="1">
    <source>
        <dbReference type="ARBA" id="ARBA00005417"/>
    </source>
</evidence>
<dbReference type="CDD" id="cd03293">
    <property type="entry name" value="ABC_NrtD_SsuB_transporters"/>
    <property type="match status" value="1"/>
</dbReference>
<keyword evidence="6" id="KW-0067">ATP-binding</keyword>
<dbReference type="InterPro" id="IPR003439">
    <property type="entry name" value="ABC_transporter-like_ATP-bd"/>
</dbReference>
<dbReference type="InterPro" id="IPR017871">
    <property type="entry name" value="ABC_transporter-like_CS"/>
</dbReference>
<comment type="caution">
    <text evidence="8">The sequence shown here is derived from an EMBL/GenBank/DDBJ whole genome shotgun (WGS) entry which is preliminary data.</text>
</comment>
<evidence type="ECO:0000313" key="9">
    <source>
        <dbReference type="Proteomes" id="UP000027466"/>
    </source>
</evidence>
<evidence type="ECO:0000256" key="6">
    <source>
        <dbReference type="ARBA" id="ARBA00022840"/>
    </source>
</evidence>
<evidence type="ECO:0000256" key="5">
    <source>
        <dbReference type="ARBA" id="ARBA00022741"/>
    </source>
</evidence>